<feature type="transmembrane region" description="Helical" evidence="2">
    <location>
        <begin position="431"/>
        <end position="451"/>
    </location>
</feature>
<keyword evidence="2" id="KW-0472">Membrane</keyword>
<dbReference type="SUPFAM" id="SSF82693">
    <property type="entry name" value="Multidrug efflux transporter AcrB pore domain, PN1, PN2, PC1 and PC2 subdomains"/>
    <property type="match status" value="1"/>
</dbReference>
<dbReference type="Pfam" id="PF00873">
    <property type="entry name" value="ACR_tran"/>
    <property type="match status" value="1"/>
</dbReference>
<feature type="transmembrane region" description="Helical" evidence="2">
    <location>
        <begin position="868"/>
        <end position="887"/>
    </location>
</feature>
<keyword evidence="4" id="KW-1185">Reference proteome</keyword>
<dbReference type="OrthoDB" id="9798415at2"/>
<dbReference type="SUPFAM" id="SSF82714">
    <property type="entry name" value="Multidrug efflux transporter AcrB TolC docking domain, DN and DC subdomains"/>
    <property type="match status" value="2"/>
</dbReference>
<dbReference type="RefSeq" id="WP_014797516.1">
    <property type="nucleotide sequence ID" value="NC_018018.1"/>
</dbReference>
<dbReference type="Gene3D" id="1.20.1640.10">
    <property type="entry name" value="Multidrug efflux transporter AcrB transmembrane domain"/>
    <property type="match status" value="2"/>
</dbReference>
<dbReference type="EMBL" id="CP003345">
    <property type="protein sequence ID" value="AFM04061.1"/>
    <property type="molecule type" value="Genomic_DNA"/>
</dbReference>
<dbReference type="InterPro" id="IPR001036">
    <property type="entry name" value="Acrflvin-R"/>
</dbReference>
<keyword evidence="2" id="KW-1133">Transmembrane helix</keyword>
<feature type="coiled-coil region" evidence="1">
    <location>
        <begin position="677"/>
        <end position="711"/>
    </location>
</feature>
<dbReference type="Proteomes" id="UP000006054">
    <property type="component" value="Chromosome"/>
</dbReference>
<sequence length="1075" mass="120145">MKKLVEYFVKYPIWANAIIFTMVIFGAVSYGWVMKRSFFPETDPTTITVGVVMAGASPEEMEEGVTIKIEESLKGIEGIKEITSTSSENNASIIVQLERGIDADEALAEVKNAVDRINSFPTSAEKPLVFKVKPRSRTMFLGLRGREGKNLDLFLLKKYAEEIEDDMLASGIVSQLNISGYPDIEISIEVPEATLLRYNLRFDQIAAAVRLNNQDISAGAIKSKEEEILIRSRSKEKIAEKIGSIVLRANDDGSNLLLRDIATIKEQFADVPSSLHINGERAVSLEITKLQEEDLEEISIYANKYVEEFNKRHSDVEMVISFDFFDLLSQRLQMLIENGAMGLLLVLICLGLFLSLRLSFWVAMGIPISFAGMFVIAALMGITINMVSLFGMILVVGILVDDGIVIGENIFTHFEMGKSPMRATVDGTFEVMPSVFTSVLTTIVAFLPIAIGIEGFDFLQEMGLIVVLCLAVSLVEAFFILPSHLTHKDMGDTESDGKWRGILNKGIEFFRHKIYGTALKHVLRFRYIYVFVPVVFVMMILGMINGQLIKVVFFPNIPFDSFNANIAFKAGTPEEKVISYLEDFEVAAWAVNDDLKKEYNDEKDFINFTFRNLGSTSDGSESGSHAGNLSISLLDMDDREITSNEISERVRKKIGNIPEAETFTVAGQNRFGKPVSVRLLSKNNEALEQATEDLKKELENFSELKEITDNQRAGRRELQLELKPKAYFLGLTHSDITNQIRQGFFGEEIQRLQKGTDEVRVWVRYPEANRETLGQLETMRIKTTDGKEIPLSEVASYTIDRGIVDIKHFNGSREIAIEAELADPNGSPVAIIAKLQDSIFIDMKSKYPSLSFEFGGQQQRSSESQESLQFALPIMIFIIILLITLTFRSLSQSLLVMMLIPLGLFCAVFGHYFADKPVSLLSLWGILALSGVIINDAVVLVSKFNSNLQEGMSMHDAIYNAGVSRFRAILLTTITTVAGLAPLIMETSFQAQFLIPMAVSVAYGVGFGTFLILLIFPVIILVVNDIRRMTGYAKRWVAHTWKGNKGEVSYPTQEEVEPANREMARLKIMEEMEGL</sequence>
<evidence type="ECO:0000256" key="2">
    <source>
        <dbReference type="SAM" id="Phobius"/>
    </source>
</evidence>
<keyword evidence="1" id="KW-0175">Coiled coil</keyword>
<accession>I4AJC6</accession>
<dbReference type="AlphaFoldDB" id="I4AJC6"/>
<dbReference type="SUPFAM" id="SSF82866">
    <property type="entry name" value="Multidrug efflux transporter AcrB transmembrane domain"/>
    <property type="match status" value="2"/>
</dbReference>
<protein>
    <submittedName>
        <fullName evidence="3">Cation/multidrug efflux pump</fullName>
    </submittedName>
</protein>
<feature type="transmembrane region" description="Helical" evidence="2">
    <location>
        <begin position="12"/>
        <end position="33"/>
    </location>
</feature>
<feature type="transmembrane region" description="Helical" evidence="2">
    <location>
        <begin position="894"/>
        <end position="914"/>
    </location>
</feature>
<feature type="transmembrane region" description="Helical" evidence="2">
    <location>
        <begin position="340"/>
        <end position="364"/>
    </location>
</feature>
<evidence type="ECO:0000256" key="1">
    <source>
        <dbReference type="SAM" id="Coils"/>
    </source>
</evidence>
<feature type="transmembrane region" description="Helical" evidence="2">
    <location>
        <begin position="997"/>
        <end position="1023"/>
    </location>
</feature>
<name>I4AJC6_BERLS</name>
<evidence type="ECO:0000313" key="4">
    <source>
        <dbReference type="Proteomes" id="UP000006054"/>
    </source>
</evidence>
<dbReference type="GO" id="GO:0005886">
    <property type="term" value="C:plasma membrane"/>
    <property type="evidence" value="ECO:0007669"/>
    <property type="project" value="TreeGrafter"/>
</dbReference>
<gene>
    <name evidence="3" type="ordered locus">Fleli_1650</name>
</gene>
<feature type="transmembrane region" description="Helical" evidence="2">
    <location>
        <begin position="527"/>
        <end position="549"/>
    </location>
</feature>
<feature type="transmembrane region" description="Helical" evidence="2">
    <location>
        <begin position="920"/>
        <end position="945"/>
    </location>
</feature>
<dbReference type="InterPro" id="IPR027463">
    <property type="entry name" value="AcrB_DN_DC_subdom"/>
</dbReference>
<dbReference type="PATRIC" id="fig|880071.3.peg.1623"/>
<evidence type="ECO:0000313" key="3">
    <source>
        <dbReference type="EMBL" id="AFM04061.1"/>
    </source>
</evidence>
<dbReference type="Gene3D" id="3.30.70.1440">
    <property type="entry name" value="Multidrug efflux transporter AcrB pore domain"/>
    <property type="match status" value="1"/>
</dbReference>
<keyword evidence="2" id="KW-0812">Transmembrane</keyword>
<dbReference type="HOGENOM" id="CLU_002755_1_2_10"/>
<dbReference type="PANTHER" id="PTHR32063">
    <property type="match status" value="1"/>
</dbReference>
<dbReference type="Gene3D" id="3.30.2090.10">
    <property type="entry name" value="Multidrug efflux transporter AcrB TolC docking domain, DN and DC subdomains"/>
    <property type="match status" value="2"/>
</dbReference>
<dbReference type="KEGG" id="fli:Fleli_1650"/>
<dbReference type="Gene3D" id="3.30.70.1430">
    <property type="entry name" value="Multidrug efflux transporter AcrB pore domain"/>
    <property type="match status" value="2"/>
</dbReference>
<dbReference type="PRINTS" id="PR00702">
    <property type="entry name" value="ACRIFLAVINRP"/>
</dbReference>
<dbReference type="STRING" id="880071.Fleli_1650"/>
<reference evidence="4" key="1">
    <citation type="submission" date="2012-06" db="EMBL/GenBank/DDBJ databases">
        <title>The complete genome of Flexibacter litoralis DSM 6794.</title>
        <authorList>
            <person name="Lucas S."/>
            <person name="Copeland A."/>
            <person name="Lapidus A."/>
            <person name="Glavina del Rio T."/>
            <person name="Dalin E."/>
            <person name="Tice H."/>
            <person name="Bruce D."/>
            <person name="Goodwin L."/>
            <person name="Pitluck S."/>
            <person name="Peters L."/>
            <person name="Ovchinnikova G."/>
            <person name="Lu M."/>
            <person name="Kyrpides N."/>
            <person name="Mavromatis K."/>
            <person name="Ivanova N."/>
            <person name="Brettin T."/>
            <person name="Detter J.C."/>
            <person name="Han C."/>
            <person name="Larimer F."/>
            <person name="Land M."/>
            <person name="Hauser L."/>
            <person name="Markowitz V."/>
            <person name="Cheng J.-F."/>
            <person name="Hugenholtz P."/>
            <person name="Woyke T."/>
            <person name="Wu D."/>
            <person name="Spring S."/>
            <person name="Lang E."/>
            <person name="Kopitz M."/>
            <person name="Brambilla E."/>
            <person name="Klenk H.-P."/>
            <person name="Eisen J.A."/>
        </authorList>
    </citation>
    <scope>NUCLEOTIDE SEQUENCE [LARGE SCALE GENOMIC DNA]</scope>
    <source>
        <strain evidence="4">ATCC 23117 / DSM 6794 / NBRC 15988 / NCIMB 1366 / Sio-4</strain>
    </source>
</reference>
<feature type="transmembrane region" description="Helical" evidence="2">
    <location>
        <begin position="370"/>
        <end position="400"/>
    </location>
</feature>
<dbReference type="eggNOG" id="COG0841">
    <property type="taxonomic scope" value="Bacteria"/>
</dbReference>
<dbReference type="PANTHER" id="PTHR32063:SF33">
    <property type="entry name" value="RND SUPERFAMILY EFFLUX PUMP PERMEASE COMPONENT"/>
    <property type="match status" value="1"/>
</dbReference>
<proteinExistence type="predicted"/>
<dbReference type="GO" id="GO:0042910">
    <property type="term" value="F:xenobiotic transmembrane transporter activity"/>
    <property type="evidence" value="ECO:0007669"/>
    <property type="project" value="TreeGrafter"/>
</dbReference>
<dbReference type="Gene3D" id="3.30.70.1320">
    <property type="entry name" value="Multidrug efflux transporter AcrB pore domain like"/>
    <property type="match status" value="1"/>
</dbReference>
<feature type="transmembrane region" description="Helical" evidence="2">
    <location>
        <begin position="966"/>
        <end position="985"/>
    </location>
</feature>
<feature type="transmembrane region" description="Helical" evidence="2">
    <location>
        <begin position="463"/>
        <end position="481"/>
    </location>
</feature>
<organism evidence="3 4">
    <name type="scientific">Bernardetia litoralis (strain ATCC 23117 / DSM 6794 / NBRC 15988 / NCIMB 1366 / Fx l1 / Sio-4)</name>
    <name type="common">Flexibacter litoralis</name>
    <dbReference type="NCBI Taxonomy" id="880071"/>
    <lineage>
        <taxon>Bacteria</taxon>
        <taxon>Pseudomonadati</taxon>
        <taxon>Bacteroidota</taxon>
        <taxon>Cytophagia</taxon>
        <taxon>Cytophagales</taxon>
        <taxon>Bernardetiaceae</taxon>
        <taxon>Bernardetia</taxon>
    </lineage>
</organism>